<evidence type="ECO:0000313" key="1">
    <source>
        <dbReference type="EMBL" id="ARF11878.1"/>
    </source>
</evidence>
<sequence>MDILPTEILCYKNDFMNIIDQNNFRSIKSCLQQMHQKNSKKYVYW</sequence>
<proteinExistence type="predicted"/>
<organism evidence="1">
    <name type="scientific">Klosneuvirus KNV1</name>
    <dbReference type="NCBI Taxonomy" id="1977640"/>
    <lineage>
        <taxon>Viruses</taxon>
        <taxon>Varidnaviria</taxon>
        <taxon>Bamfordvirae</taxon>
        <taxon>Nucleocytoviricota</taxon>
        <taxon>Megaviricetes</taxon>
        <taxon>Imitervirales</taxon>
        <taxon>Mimiviridae</taxon>
        <taxon>Klosneuvirinae</taxon>
        <taxon>Klosneuvirus</taxon>
    </lineage>
</organism>
<reference evidence="1" key="1">
    <citation type="journal article" date="2017" name="Science">
        <title>Giant viruses with an expanded complement of translation system components.</title>
        <authorList>
            <person name="Schulz F."/>
            <person name="Yutin N."/>
            <person name="Ivanova N.N."/>
            <person name="Ortega D.R."/>
            <person name="Lee T.K."/>
            <person name="Vierheilig J."/>
            <person name="Daims H."/>
            <person name="Horn M."/>
            <person name="Wagner M."/>
            <person name="Jensen G.J."/>
            <person name="Kyrpides N.C."/>
            <person name="Koonin E.V."/>
            <person name="Woyke T."/>
        </authorList>
    </citation>
    <scope>NUCLEOTIDE SEQUENCE</scope>
    <source>
        <strain evidence="1">KNV1</strain>
    </source>
</reference>
<name>A0A1V0SJS8_9VIRU</name>
<gene>
    <name evidence="1" type="ORF">Klosneuvirus_3_13</name>
</gene>
<dbReference type="EMBL" id="KY684110">
    <property type="protein sequence ID" value="ARF11878.1"/>
    <property type="molecule type" value="Genomic_DNA"/>
</dbReference>
<accession>A0A1V0SJS8</accession>
<protein>
    <submittedName>
        <fullName evidence="1">Uncharacterized protein</fullName>
    </submittedName>
</protein>